<dbReference type="Proteomes" id="UP000807115">
    <property type="component" value="Chromosome 4"/>
</dbReference>
<dbReference type="Gene3D" id="1.25.40.10">
    <property type="entry name" value="Tetratricopeptide repeat domain"/>
    <property type="match status" value="1"/>
</dbReference>
<evidence type="ECO:0000313" key="1">
    <source>
        <dbReference type="EMBL" id="KAG0534660.1"/>
    </source>
</evidence>
<dbReference type="KEGG" id="sbi:8076025"/>
<name>A0A921R9A2_SORBI</name>
<protein>
    <submittedName>
        <fullName evidence="1">Uncharacterized protein</fullName>
    </submittedName>
</protein>
<evidence type="ECO:0000313" key="2">
    <source>
        <dbReference type="Proteomes" id="UP000807115"/>
    </source>
</evidence>
<sequence length="228" mass="23654">MAFLAPAAAASSLRTPIYLATSSRRRSFLPAAAKATASSAHPILSSLRMAASAAVLLAVTSPALACTPSALPPPPTPLTVTVSPEADDAIPDASETESHPFEKLIIETACLVRIGGADEARSRLAAAGCGESYARLLAAQALFVDGMVDEAIAAFEELAREDPADYRPLFCQGVLYLVLGKEAESESMLERCREVGGDALIVDPAMMVTPTVGAESGEEKAEPEPAEV</sequence>
<accession>A0A921R9A2</accession>
<dbReference type="SUPFAM" id="SSF48452">
    <property type="entry name" value="TPR-like"/>
    <property type="match status" value="1"/>
</dbReference>
<dbReference type="OMA" id="MITPNVE"/>
<dbReference type="EMBL" id="CM027683">
    <property type="protein sequence ID" value="KAG0534660.1"/>
    <property type="molecule type" value="Genomic_DNA"/>
</dbReference>
<reference evidence="1" key="1">
    <citation type="journal article" date="2019" name="BMC Genomics">
        <title>A new reference genome for Sorghum bicolor reveals high levels of sequence similarity between sweet and grain genotypes: implications for the genetics of sugar metabolism.</title>
        <authorList>
            <person name="Cooper E.A."/>
            <person name="Brenton Z.W."/>
            <person name="Flinn B.S."/>
            <person name="Jenkins J."/>
            <person name="Shu S."/>
            <person name="Flowers D."/>
            <person name="Luo F."/>
            <person name="Wang Y."/>
            <person name="Xia P."/>
            <person name="Barry K."/>
            <person name="Daum C."/>
            <person name="Lipzen A."/>
            <person name="Yoshinaga Y."/>
            <person name="Schmutz J."/>
            <person name="Saski C."/>
            <person name="Vermerris W."/>
            <person name="Kresovich S."/>
        </authorList>
    </citation>
    <scope>NUCLEOTIDE SEQUENCE</scope>
</reference>
<gene>
    <name evidence="1" type="ORF">BDA96_04G298400</name>
</gene>
<dbReference type="OrthoDB" id="1856606at2759"/>
<proteinExistence type="predicted"/>
<dbReference type="Gramene" id="EES07444">
    <property type="protein sequence ID" value="EES07444"/>
    <property type="gene ID" value="SORBI_3004G280100"/>
</dbReference>
<organism evidence="1 2">
    <name type="scientific">Sorghum bicolor</name>
    <name type="common">Sorghum</name>
    <name type="synonym">Sorghum vulgare</name>
    <dbReference type="NCBI Taxonomy" id="4558"/>
    <lineage>
        <taxon>Eukaryota</taxon>
        <taxon>Viridiplantae</taxon>
        <taxon>Streptophyta</taxon>
        <taxon>Embryophyta</taxon>
        <taxon>Tracheophyta</taxon>
        <taxon>Spermatophyta</taxon>
        <taxon>Magnoliopsida</taxon>
        <taxon>Liliopsida</taxon>
        <taxon>Poales</taxon>
        <taxon>Poaceae</taxon>
        <taxon>PACMAD clade</taxon>
        <taxon>Panicoideae</taxon>
        <taxon>Andropogonodae</taxon>
        <taxon>Andropogoneae</taxon>
        <taxon>Sorghinae</taxon>
        <taxon>Sorghum</taxon>
    </lineage>
</organism>
<reference evidence="1" key="2">
    <citation type="submission" date="2020-10" db="EMBL/GenBank/DDBJ databases">
        <authorList>
            <person name="Cooper E.A."/>
            <person name="Brenton Z.W."/>
            <person name="Flinn B.S."/>
            <person name="Jenkins J."/>
            <person name="Shu S."/>
            <person name="Flowers D."/>
            <person name="Luo F."/>
            <person name="Wang Y."/>
            <person name="Xia P."/>
            <person name="Barry K."/>
            <person name="Daum C."/>
            <person name="Lipzen A."/>
            <person name="Yoshinaga Y."/>
            <person name="Schmutz J."/>
            <person name="Saski C."/>
            <person name="Vermerris W."/>
            <person name="Kresovich S."/>
        </authorList>
    </citation>
    <scope>NUCLEOTIDE SEQUENCE</scope>
</reference>
<comment type="caution">
    <text evidence="1">The sequence shown here is derived from an EMBL/GenBank/DDBJ whole genome shotgun (WGS) entry which is preliminary data.</text>
</comment>
<dbReference type="AlphaFoldDB" id="A0A921R9A2"/>
<dbReference type="InterPro" id="IPR011990">
    <property type="entry name" value="TPR-like_helical_dom_sf"/>
</dbReference>